<dbReference type="Pfam" id="PF00571">
    <property type="entry name" value="CBS"/>
    <property type="match status" value="2"/>
</dbReference>
<dbReference type="Pfam" id="PF04982">
    <property type="entry name" value="TM_HPP"/>
    <property type="match status" value="1"/>
</dbReference>
<dbReference type="PANTHER" id="PTHR33741">
    <property type="entry name" value="TRANSMEMBRANE PROTEIN DDB_G0269096-RELATED"/>
    <property type="match status" value="1"/>
</dbReference>
<dbReference type="Proteomes" id="UP000033187">
    <property type="component" value="Chromosome 1"/>
</dbReference>
<dbReference type="InterPro" id="IPR058581">
    <property type="entry name" value="TM_HPP"/>
</dbReference>
<keyword evidence="2" id="KW-1133">Transmembrane helix</keyword>
<dbReference type="InterPro" id="IPR007065">
    <property type="entry name" value="HPP"/>
</dbReference>
<feature type="transmembrane region" description="Helical" evidence="2">
    <location>
        <begin position="110"/>
        <end position="130"/>
    </location>
</feature>
<evidence type="ECO:0000256" key="1">
    <source>
        <dbReference type="PROSITE-ProRule" id="PRU00703"/>
    </source>
</evidence>
<feature type="domain" description="CBS" evidence="3">
    <location>
        <begin position="252"/>
        <end position="311"/>
    </location>
</feature>
<evidence type="ECO:0000256" key="2">
    <source>
        <dbReference type="SAM" id="Phobius"/>
    </source>
</evidence>
<feature type="transmembrane region" description="Helical" evidence="2">
    <location>
        <begin position="83"/>
        <end position="103"/>
    </location>
</feature>
<dbReference type="KEGG" id="fil:BN1229_v1_3745"/>
<sequence length="363" mass="38520">MTHPEQRSPFRLDFRIFAPILPGATVRERIIACVGAALGIGLTFLICERIIGPGSHLPLIVAPMGASAVILFAIPTSPLAQPWPIIGGSTISAFVGLAVHFLIQDQVLAVAIAVSLAIAIMSLARCLHPPGAAVAMTAIIGGPAITETGIWYPFIPVALNALILVLLGIGFHKLSGRPYPNYAARNDINDYGTSDPPTLSRAGFKQEDVDAALSALDETFDIDRHSLTRLLREVELQTISRSRGDLRCEDIMSRDVIKTHLGESADAAQVLLLKHNIRTLPVLDGEDRLVGTVGLRELAGATGVVDEVMSRAAVSSPTAPVMGLVPILTNGRMHAVIITDTDERVLGLITQTDLLAAVARAVS</sequence>
<dbReference type="RefSeq" id="WP_046479397.1">
    <property type="nucleotide sequence ID" value="NZ_LN829118.1"/>
</dbReference>
<dbReference type="OrthoDB" id="9811720at2"/>
<feature type="transmembrane region" description="Helical" evidence="2">
    <location>
        <begin position="29"/>
        <end position="47"/>
    </location>
</feature>
<dbReference type="KEGG" id="fiy:BN1229_v1_3736"/>
<gene>
    <name evidence="4" type="ORF">YBN1229_v1_3736</name>
</gene>
<evidence type="ECO:0000313" key="4">
    <source>
        <dbReference type="EMBL" id="CPR22303.1"/>
    </source>
</evidence>
<dbReference type="InterPro" id="IPR000644">
    <property type="entry name" value="CBS_dom"/>
</dbReference>
<evidence type="ECO:0000259" key="3">
    <source>
        <dbReference type="PROSITE" id="PS51371"/>
    </source>
</evidence>
<dbReference type="SUPFAM" id="SSF54631">
    <property type="entry name" value="CBS-domain pair"/>
    <property type="match status" value="1"/>
</dbReference>
<keyword evidence="2" id="KW-0472">Membrane</keyword>
<dbReference type="PROSITE" id="PS51371">
    <property type="entry name" value="CBS"/>
    <property type="match status" value="1"/>
</dbReference>
<dbReference type="SMART" id="SM00116">
    <property type="entry name" value="CBS"/>
    <property type="match status" value="2"/>
</dbReference>
<dbReference type="EMBL" id="LN829119">
    <property type="protein sequence ID" value="CPR22303.1"/>
    <property type="molecule type" value="Genomic_DNA"/>
</dbReference>
<name>A0A0D6JK06_9HYPH</name>
<reference evidence="5" key="1">
    <citation type="submission" date="2015-02" db="EMBL/GenBank/DDBJ databases">
        <authorList>
            <person name="Chooi Y.-H."/>
        </authorList>
    </citation>
    <scope>NUCLEOTIDE SEQUENCE [LARGE SCALE GENOMIC DNA]</scope>
    <source>
        <strain evidence="5">strain Y</strain>
    </source>
</reference>
<protein>
    <submittedName>
        <fullName evidence="4">CBS domain containing membrane protein</fullName>
    </submittedName>
</protein>
<keyword evidence="1" id="KW-0129">CBS domain</keyword>
<dbReference type="AlphaFoldDB" id="A0A0D6JK06"/>
<keyword evidence="5" id="KW-1185">Reference proteome</keyword>
<dbReference type="PANTHER" id="PTHR33741:SF5">
    <property type="entry name" value="TRANSMEMBRANE PROTEIN DDB_G0269096-RELATED"/>
    <property type="match status" value="1"/>
</dbReference>
<feature type="transmembrane region" description="Helical" evidence="2">
    <location>
        <begin position="150"/>
        <end position="171"/>
    </location>
</feature>
<dbReference type="InterPro" id="IPR046342">
    <property type="entry name" value="CBS_dom_sf"/>
</dbReference>
<feature type="transmembrane region" description="Helical" evidence="2">
    <location>
        <begin position="59"/>
        <end position="77"/>
    </location>
</feature>
<proteinExistence type="predicted"/>
<keyword evidence="2" id="KW-0812">Transmembrane</keyword>
<dbReference type="Gene3D" id="3.10.580.10">
    <property type="entry name" value="CBS-domain"/>
    <property type="match status" value="2"/>
</dbReference>
<organism evidence="4 5">
    <name type="scientific">Candidatus Filomicrobium marinum</name>
    <dbReference type="NCBI Taxonomy" id="1608628"/>
    <lineage>
        <taxon>Bacteria</taxon>
        <taxon>Pseudomonadati</taxon>
        <taxon>Pseudomonadota</taxon>
        <taxon>Alphaproteobacteria</taxon>
        <taxon>Hyphomicrobiales</taxon>
        <taxon>Hyphomicrobiaceae</taxon>
        <taxon>Filomicrobium</taxon>
    </lineage>
</organism>
<accession>A0A0D6JK06</accession>
<evidence type="ECO:0000313" key="5">
    <source>
        <dbReference type="Proteomes" id="UP000033187"/>
    </source>
</evidence>